<dbReference type="AlphaFoldDB" id="U5WA68"/>
<proteinExistence type="predicted"/>
<dbReference type="KEGG" id="afs:AFR_33110"/>
<reference evidence="1 2" key="1">
    <citation type="journal article" date="2014" name="J. Biotechnol.">
        <title>Complete genome sequence of the actinobacterium Actinoplanes friuliensis HAG 010964, producer of the lipopeptide antibiotic friulimycin.</title>
        <authorList>
            <person name="Ruckert C."/>
            <person name="Szczepanowski R."/>
            <person name="Albersmeier A."/>
            <person name="Goesmann A."/>
            <person name="Fischer N."/>
            <person name="Steinkamper A."/>
            <person name="Puhler A."/>
            <person name="Biener R."/>
            <person name="Schwartz D."/>
            <person name="Kalinowski J."/>
        </authorList>
    </citation>
    <scope>NUCLEOTIDE SEQUENCE [LARGE SCALE GENOMIC DNA]</scope>
    <source>
        <strain evidence="1 2">DSM 7358</strain>
    </source>
</reference>
<accession>U5WA68</accession>
<dbReference type="Proteomes" id="UP000017746">
    <property type="component" value="Chromosome"/>
</dbReference>
<dbReference type="EMBL" id="CP006272">
    <property type="protein sequence ID" value="AGZ44880.1"/>
    <property type="molecule type" value="Genomic_DNA"/>
</dbReference>
<gene>
    <name evidence="1" type="ORF">AFR_33110</name>
</gene>
<evidence type="ECO:0000313" key="1">
    <source>
        <dbReference type="EMBL" id="AGZ44880.1"/>
    </source>
</evidence>
<evidence type="ECO:0000313" key="2">
    <source>
        <dbReference type="Proteomes" id="UP000017746"/>
    </source>
</evidence>
<organism evidence="1 2">
    <name type="scientific">Actinoplanes friuliensis DSM 7358</name>
    <dbReference type="NCBI Taxonomy" id="1246995"/>
    <lineage>
        <taxon>Bacteria</taxon>
        <taxon>Bacillati</taxon>
        <taxon>Actinomycetota</taxon>
        <taxon>Actinomycetes</taxon>
        <taxon>Micromonosporales</taxon>
        <taxon>Micromonosporaceae</taxon>
        <taxon>Actinoplanes</taxon>
    </lineage>
</organism>
<dbReference type="PATRIC" id="fig|1246995.3.peg.6701"/>
<protein>
    <submittedName>
        <fullName evidence="1">Uncharacterized protein</fullName>
    </submittedName>
</protein>
<dbReference type="HOGENOM" id="CLU_3163556_0_0_11"/>
<sequence length="47" mass="4977">MYKSDSGMVVIQGFPVTAEQAGINLPEGEFLVAIPCELLIEAASHLS</sequence>
<keyword evidence="2" id="KW-1185">Reference proteome</keyword>
<name>U5WA68_9ACTN</name>